<evidence type="ECO:0000313" key="3">
    <source>
        <dbReference type="EMBL" id="MBA0086210.1"/>
    </source>
</evidence>
<dbReference type="InterPro" id="IPR002881">
    <property type="entry name" value="DUF58"/>
</dbReference>
<evidence type="ECO:0000313" key="4">
    <source>
        <dbReference type="Proteomes" id="UP000567293"/>
    </source>
</evidence>
<evidence type="ECO:0000256" key="1">
    <source>
        <dbReference type="SAM" id="Phobius"/>
    </source>
</evidence>
<keyword evidence="1" id="KW-0472">Membrane</keyword>
<feature type="transmembrane region" description="Helical" evidence="1">
    <location>
        <begin position="26"/>
        <end position="45"/>
    </location>
</feature>
<name>A0A7V8NRN4_9BACT</name>
<protein>
    <submittedName>
        <fullName evidence="3">DUF58 domain-containing protein</fullName>
    </submittedName>
</protein>
<feature type="transmembrane region" description="Helical" evidence="1">
    <location>
        <begin position="51"/>
        <end position="72"/>
    </location>
</feature>
<dbReference type="Pfam" id="PF01882">
    <property type="entry name" value="DUF58"/>
    <property type="match status" value="1"/>
</dbReference>
<dbReference type="SUPFAM" id="SSF53300">
    <property type="entry name" value="vWA-like"/>
    <property type="match status" value="1"/>
</dbReference>
<dbReference type="InterPro" id="IPR036465">
    <property type="entry name" value="vWFA_dom_sf"/>
</dbReference>
<keyword evidence="1" id="KW-0812">Transmembrane</keyword>
<organism evidence="3 4">
    <name type="scientific">Candidatus Acidiferrum panamense</name>
    <dbReference type="NCBI Taxonomy" id="2741543"/>
    <lineage>
        <taxon>Bacteria</taxon>
        <taxon>Pseudomonadati</taxon>
        <taxon>Acidobacteriota</taxon>
        <taxon>Terriglobia</taxon>
        <taxon>Candidatus Acidiferrales</taxon>
        <taxon>Candidatus Acidiferrum</taxon>
    </lineage>
</organism>
<dbReference type="EMBL" id="JACDQQ010001401">
    <property type="protein sequence ID" value="MBA0086210.1"/>
    <property type="molecule type" value="Genomic_DNA"/>
</dbReference>
<accession>A0A7V8NRN4</accession>
<gene>
    <name evidence="3" type="ORF">HRJ53_14585</name>
</gene>
<dbReference type="PANTHER" id="PTHR33608:SF3">
    <property type="entry name" value="SLR2013 PROTEIN"/>
    <property type="match status" value="1"/>
</dbReference>
<keyword evidence="1" id="KW-1133">Transmembrane helix</keyword>
<reference evidence="3" key="1">
    <citation type="submission" date="2020-06" db="EMBL/GenBank/DDBJ databases">
        <title>Legume-microbial interactions unlock mineral nutrients during tropical forest succession.</title>
        <authorList>
            <person name="Epihov D.Z."/>
        </authorList>
    </citation>
    <scope>NUCLEOTIDE SEQUENCE [LARGE SCALE GENOMIC DNA]</scope>
    <source>
        <strain evidence="3">Pan2503</strain>
    </source>
</reference>
<dbReference type="PANTHER" id="PTHR33608">
    <property type="entry name" value="BLL2464 PROTEIN"/>
    <property type="match status" value="1"/>
</dbReference>
<comment type="caution">
    <text evidence="3">The sequence shown here is derived from an EMBL/GenBank/DDBJ whole genome shotgun (WGS) entry which is preliminary data.</text>
</comment>
<dbReference type="AlphaFoldDB" id="A0A7V8NRN4"/>
<feature type="domain" description="DUF58" evidence="2">
    <location>
        <begin position="220"/>
        <end position="388"/>
    </location>
</feature>
<sequence>MSSAAHLVPPAIGSRGKTSSRFPAAFGRRFFLLLLIGLVWLGPGWSDSRYLLAILAWDVALLLAWLWDFAGLPKPEQLEIRRAWTSPLQLLVETKVTVEVQNRGNCFIEVEILDDVALQLRADVPKMNVTIPAGAQSAAEYNVCPRERGDATLGTVSLRYQSGLHLAERWASAAIKQTVRIYPDLEASKRDTIYLIRSKQVALEKRLAHQRGKGREFESLREYRESDELRDVCWTASARRGKLISKSYQVERSQTVWLVLDTGRLLRARVLGLSKLDYAIASALSVAQVALYSGDRVAMLAYGRRVQQRLTPGRGPSHLRALLEGLAQVRGEEPEADHRRAVETLAVFQKRRSLVLWFTDLSETATTPDVVENALHLTRRHLVLFTVIGQPELREMLEARPEAPDQMYRYAAAQEIVHRRDVLLRTLRHEGALTLEVEPARLSSAVVNQYLLAKERSLI</sequence>
<proteinExistence type="predicted"/>
<keyword evidence="4" id="KW-1185">Reference proteome</keyword>
<evidence type="ECO:0000259" key="2">
    <source>
        <dbReference type="Pfam" id="PF01882"/>
    </source>
</evidence>
<dbReference type="Proteomes" id="UP000567293">
    <property type="component" value="Unassembled WGS sequence"/>
</dbReference>